<feature type="compositionally biased region" description="Low complexity" evidence="2">
    <location>
        <begin position="75"/>
        <end position="94"/>
    </location>
</feature>
<dbReference type="AlphaFoldDB" id="A0A058ZCU2"/>
<dbReference type="EMBL" id="KB932202">
    <property type="protein sequence ID" value="KCV71756.1"/>
    <property type="molecule type" value="Genomic_DNA"/>
</dbReference>
<feature type="compositionally biased region" description="Acidic residues" evidence="2">
    <location>
        <begin position="14"/>
        <end position="27"/>
    </location>
</feature>
<feature type="compositionally biased region" description="Acidic residues" evidence="2">
    <location>
        <begin position="35"/>
        <end position="55"/>
    </location>
</feature>
<evidence type="ECO:0000313" key="4">
    <source>
        <dbReference type="Proteomes" id="UP000030693"/>
    </source>
</evidence>
<gene>
    <name evidence="3" type="ORF">H696_01177</name>
</gene>
<keyword evidence="4" id="KW-1185">Reference proteome</keyword>
<organism evidence="3">
    <name type="scientific">Fonticula alba</name>
    <name type="common">Slime mold</name>
    <dbReference type="NCBI Taxonomy" id="691883"/>
    <lineage>
        <taxon>Eukaryota</taxon>
        <taxon>Rotosphaerida</taxon>
        <taxon>Fonticulaceae</taxon>
        <taxon>Fonticula</taxon>
    </lineage>
</organism>
<reference evidence="3" key="1">
    <citation type="submission" date="2013-04" db="EMBL/GenBank/DDBJ databases">
        <title>The Genome Sequence of Fonticula alba ATCC 38817.</title>
        <authorList>
            <consortium name="The Broad Institute Genomics Platform"/>
            <person name="Russ C."/>
            <person name="Cuomo C."/>
            <person name="Burger G."/>
            <person name="Gray M.W."/>
            <person name="Holland P.W.H."/>
            <person name="King N."/>
            <person name="Lang F.B.F."/>
            <person name="Roger A.J."/>
            <person name="Ruiz-Trillo I."/>
            <person name="Brown M."/>
            <person name="Walker B."/>
            <person name="Young S."/>
            <person name="Zeng Q."/>
            <person name="Gargeya S."/>
            <person name="Fitzgerald M."/>
            <person name="Haas B."/>
            <person name="Abouelleil A."/>
            <person name="Allen A.W."/>
            <person name="Alvarado L."/>
            <person name="Arachchi H.M."/>
            <person name="Berlin A.M."/>
            <person name="Chapman S.B."/>
            <person name="Gainer-Dewar J."/>
            <person name="Goldberg J."/>
            <person name="Griggs A."/>
            <person name="Gujja S."/>
            <person name="Hansen M."/>
            <person name="Howarth C."/>
            <person name="Imamovic A."/>
            <person name="Ireland A."/>
            <person name="Larimer J."/>
            <person name="McCowan C."/>
            <person name="Murphy C."/>
            <person name="Pearson M."/>
            <person name="Poon T.W."/>
            <person name="Priest M."/>
            <person name="Roberts A."/>
            <person name="Saif S."/>
            <person name="Shea T."/>
            <person name="Sisk P."/>
            <person name="Sykes S."/>
            <person name="Wortman J."/>
            <person name="Nusbaum C."/>
            <person name="Birren B."/>
        </authorList>
    </citation>
    <scope>NUCLEOTIDE SEQUENCE [LARGE SCALE GENOMIC DNA]</scope>
    <source>
        <strain evidence="3">ATCC 38817</strain>
    </source>
</reference>
<dbReference type="GeneID" id="20525902"/>
<feature type="region of interest" description="Disordered" evidence="2">
    <location>
        <begin position="1"/>
        <end position="110"/>
    </location>
</feature>
<accession>A0A058ZCU2</accession>
<evidence type="ECO:0000256" key="2">
    <source>
        <dbReference type="SAM" id="MobiDB-lite"/>
    </source>
</evidence>
<protein>
    <submittedName>
        <fullName evidence="3">Uncharacterized protein</fullName>
    </submittedName>
</protein>
<dbReference type="Proteomes" id="UP000030693">
    <property type="component" value="Unassembled WGS sequence"/>
</dbReference>
<name>A0A058ZCU2_FONAL</name>
<proteinExistence type="predicted"/>
<sequence length="278" mass="29499">MADDFMVVVPVGENDCDLIADGTDEAPSEQAADMAPEDDSSGTSSDDLDDVDIIDFPDREPDGQAVAQEETRALEAGAAARDTDDGGATTEGETPSGSPGLRPEPGLPATSPARCCGDVADMYREILANVQQRVSSLQTLLLETADTESRGGAPAALAPAPSSTDLTHDMSQTIDHLERSLRAREAELKAMEDFLAGFRGSGSKKDVIQALADRRAGREEAEALTKRLTEAEEQATELRHQRDVLQDQQAGLVKRLDAATRIVADLGALLQDAERQAA</sequence>
<evidence type="ECO:0000313" key="3">
    <source>
        <dbReference type="EMBL" id="KCV71756.1"/>
    </source>
</evidence>
<feature type="coiled-coil region" evidence="1">
    <location>
        <begin position="214"/>
        <end position="276"/>
    </location>
</feature>
<evidence type="ECO:0000256" key="1">
    <source>
        <dbReference type="SAM" id="Coils"/>
    </source>
</evidence>
<dbReference type="RefSeq" id="XP_009493334.1">
    <property type="nucleotide sequence ID" value="XM_009495059.1"/>
</dbReference>
<keyword evidence="1" id="KW-0175">Coiled coil</keyword>